<organism evidence="2 3">
    <name type="scientific">Candidatus Falkowbacteria bacterium CG10_big_fil_rev_8_21_14_0_10_38_22</name>
    <dbReference type="NCBI Taxonomy" id="1974564"/>
    <lineage>
        <taxon>Bacteria</taxon>
        <taxon>Candidatus Falkowiibacteriota</taxon>
    </lineage>
</organism>
<sequence>MRVLLINKYHYLRGGAERSYFDTAELLASHGHEVAFFSMKHPENLPTEWSKYFIDQIDYQNETNLFKKITAVINIFYNFRARKNLEELINEFKPDVAHLHNIYHQLSPSIISVLKKHNIPVIMTLHDYKLICPNYNLYASGQIWEKSKPDKFYQAFLSKAVKNSYLKSFICAVEAYSHKLWGI</sequence>
<dbReference type="GO" id="GO:0016740">
    <property type="term" value="F:transferase activity"/>
    <property type="evidence" value="ECO:0007669"/>
    <property type="project" value="UniProtKB-KW"/>
</dbReference>
<dbReference type="InterPro" id="IPR028098">
    <property type="entry name" value="Glyco_trans_4-like_N"/>
</dbReference>
<dbReference type="Gene3D" id="3.40.50.2000">
    <property type="entry name" value="Glycogen Phosphorylase B"/>
    <property type="match status" value="1"/>
</dbReference>
<evidence type="ECO:0000259" key="1">
    <source>
        <dbReference type="Pfam" id="PF13439"/>
    </source>
</evidence>
<dbReference type="AlphaFoldDB" id="A0A2M6WPP5"/>
<keyword evidence="2" id="KW-0808">Transferase</keyword>
<dbReference type="Proteomes" id="UP000228964">
    <property type="component" value="Unassembled WGS sequence"/>
</dbReference>
<proteinExistence type="predicted"/>
<gene>
    <name evidence="2" type="ORF">COT96_02705</name>
</gene>
<accession>A0A2M6WPP5</accession>
<reference evidence="3" key="1">
    <citation type="submission" date="2017-09" db="EMBL/GenBank/DDBJ databases">
        <title>Depth-based differentiation of microbial function through sediment-hosted aquifers and enrichment of novel symbionts in the deep terrestrial subsurface.</title>
        <authorList>
            <person name="Probst A.J."/>
            <person name="Ladd B."/>
            <person name="Jarett J.K."/>
            <person name="Geller-Mcgrath D.E."/>
            <person name="Sieber C.M.K."/>
            <person name="Emerson J.B."/>
            <person name="Anantharaman K."/>
            <person name="Thomas B.C."/>
            <person name="Malmstrom R."/>
            <person name="Stieglmeier M."/>
            <person name="Klingl A."/>
            <person name="Woyke T."/>
            <person name="Ryan C.M."/>
            <person name="Banfield J.F."/>
        </authorList>
    </citation>
    <scope>NUCLEOTIDE SEQUENCE [LARGE SCALE GENOMIC DNA]</scope>
</reference>
<protein>
    <submittedName>
        <fullName evidence="2">Glycosyltransferase family 1 protein</fullName>
    </submittedName>
</protein>
<feature type="non-terminal residue" evidence="2">
    <location>
        <position position="183"/>
    </location>
</feature>
<name>A0A2M6WPP5_9BACT</name>
<evidence type="ECO:0000313" key="2">
    <source>
        <dbReference type="EMBL" id="PIT94777.1"/>
    </source>
</evidence>
<evidence type="ECO:0000313" key="3">
    <source>
        <dbReference type="Proteomes" id="UP000228964"/>
    </source>
</evidence>
<dbReference type="SUPFAM" id="SSF53756">
    <property type="entry name" value="UDP-Glycosyltransferase/glycogen phosphorylase"/>
    <property type="match status" value="1"/>
</dbReference>
<feature type="domain" description="Glycosyltransferase subfamily 4-like N-terminal" evidence="1">
    <location>
        <begin position="14"/>
        <end position="136"/>
    </location>
</feature>
<dbReference type="EMBL" id="PFAO01000067">
    <property type="protein sequence ID" value="PIT94777.1"/>
    <property type="molecule type" value="Genomic_DNA"/>
</dbReference>
<comment type="caution">
    <text evidence="2">The sequence shown here is derived from an EMBL/GenBank/DDBJ whole genome shotgun (WGS) entry which is preliminary data.</text>
</comment>
<dbReference type="Pfam" id="PF13439">
    <property type="entry name" value="Glyco_transf_4"/>
    <property type="match status" value="1"/>
</dbReference>